<proteinExistence type="predicted"/>
<dbReference type="SUPFAM" id="SSF48464">
    <property type="entry name" value="ENTH/VHS domain"/>
    <property type="match status" value="1"/>
</dbReference>
<keyword evidence="6" id="KW-1185">Reference proteome</keyword>
<sequence length="369" mass="42260">MTNTFSGHILAEKLSKLNNSQQSIESLSQWCISHRKKAKQVVETWDKLFNSSQRERRVSFLYLANDILQNSRRKGSEFVNEFWKYLPAALKDVFQNSDDTGKKSVLRLVDIWDERKVFGSRGRSLKDEILGKDAPPLLENNGKSLNPIKIVKKDANSIRIKLAVGGTPEKIVSALHSVHDELLKEDTALNKCDVAVCRMEKMEKDVENASTHEQGSRNWEKDKIDGSPSQNSKRIAKREDRRRAIAEGECTMGGSINLDDLYGDEEGIEVFYYDYSDVEDQEMEEELNPFSHMQALSRIGNQQVLALKDELEEQENILRHCIEQLESVKAARTSLIYQLKELLQDQESKLGHVHTQLQVRTMTCSLYVL</sequence>
<dbReference type="Proteomes" id="UP000554482">
    <property type="component" value="Unassembled WGS sequence"/>
</dbReference>
<comment type="caution">
    <text evidence="5">The sequence shown here is derived from an EMBL/GenBank/DDBJ whole genome shotgun (WGS) entry which is preliminary data.</text>
</comment>
<keyword evidence="2" id="KW-0175">Coiled coil</keyword>
<dbReference type="EMBL" id="JABWDY010011729">
    <property type="protein sequence ID" value="KAF5199595.1"/>
    <property type="molecule type" value="Genomic_DNA"/>
</dbReference>
<dbReference type="CDD" id="cd16981">
    <property type="entry name" value="CID_RPRD_like"/>
    <property type="match status" value="1"/>
</dbReference>
<evidence type="ECO:0000256" key="1">
    <source>
        <dbReference type="ARBA" id="ARBA00022664"/>
    </source>
</evidence>
<dbReference type="PROSITE" id="PS51391">
    <property type="entry name" value="CID"/>
    <property type="match status" value="1"/>
</dbReference>
<dbReference type="InterPro" id="IPR006569">
    <property type="entry name" value="CID_dom"/>
</dbReference>
<evidence type="ECO:0000259" key="4">
    <source>
        <dbReference type="PROSITE" id="PS51391"/>
    </source>
</evidence>
<feature type="region of interest" description="Disordered" evidence="3">
    <location>
        <begin position="205"/>
        <end position="240"/>
    </location>
</feature>
<dbReference type="SMART" id="SM00582">
    <property type="entry name" value="RPR"/>
    <property type="match status" value="1"/>
</dbReference>
<name>A0A7J6WT04_THATH</name>
<dbReference type="FunFam" id="1.25.40.90:FF:000018">
    <property type="entry name" value="ENTH/VHS family protein isoform 1"/>
    <property type="match status" value="1"/>
</dbReference>
<reference evidence="5 6" key="1">
    <citation type="submission" date="2020-06" db="EMBL/GenBank/DDBJ databases">
        <title>Transcriptomic and genomic resources for Thalictrum thalictroides and T. hernandezii: Facilitating candidate gene discovery in an emerging model plant lineage.</title>
        <authorList>
            <person name="Arias T."/>
            <person name="Riano-Pachon D.M."/>
            <person name="Di Stilio V.S."/>
        </authorList>
    </citation>
    <scope>NUCLEOTIDE SEQUENCE [LARGE SCALE GENOMIC DNA]</scope>
    <source>
        <strain evidence="6">cv. WT478/WT964</strain>
        <tissue evidence="5">Leaves</tissue>
    </source>
</reference>
<dbReference type="InterPro" id="IPR008942">
    <property type="entry name" value="ENTH_VHS"/>
</dbReference>
<feature type="coiled-coil region" evidence="2">
    <location>
        <begin position="304"/>
        <end position="331"/>
    </location>
</feature>
<dbReference type="Pfam" id="PF04818">
    <property type="entry name" value="CID"/>
    <property type="match status" value="1"/>
</dbReference>
<dbReference type="GO" id="GO:0005634">
    <property type="term" value="C:nucleus"/>
    <property type="evidence" value="ECO:0007669"/>
    <property type="project" value="UniProtKB-ARBA"/>
</dbReference>
<keyword evidence="1" id="KW-0507">mRNA processing</keyword>
<feature type="domain" description="CID" evidence="4">
    <location>
        <begin position="2"/>
        <end position="134"/>
    </location>
</feature>
<dbReference type="PANTHER" id="PTHR12460">
    <property type="entry name" value="CYCLIN-DEPENDENT KINASE INHIBITOR-RELATED PROTEIN"/>
    <property type="match status" value="1"/>
</dbReference>
<feature type="compositionally biased region" description="Basic and acidic residues" evidence="3">
    <location>
        <begin position="214"/>
        <end position="225"/>
    </location>
</feature>
<evidence type="ECO:0000256" key="2">
    <source>
        <dbReference type="SAM" id="Coils"/>
    </source>
</evidence>
<dbReference type="PANTHER" id="PTHR12460:SF0">
    <property type="entry name" value="CID DOMAIN-CONTAINING PROTEIN-RELATED"/>
    <property type="match status" value="1"/>
</dbReference>
<dbReference type="OrthoDB" id="10069473at2759"/>
<dbReference type="GO" id="GO:0000993">
    <property type="term" value="F:RNA polymerase II complex binding"/>
    <property type="evidence" value="ECO:0007669"/>
    <property type="project" value="TreeGrafter"/>
</dbReference>
<dbReference type="Gene3D" id="1.25.40.90">
    <property type="match status" value="1"/>
</dbReference>
<dbReference type="AlphaFoldDB" id="A0A7J6WT04"/>
<gene>
    <name evidence="5" type="ORF">FRX31_010818</name>
</gene>
<dbReference type="GO" id="GO:0031124">
    <property type="term" value="P:mRNA 3'-end processing"/>
    <property type="evidence" value="ECO:0007669"/>
    <property type="project" value="TreeGrafter"/>
</dbReference>
<evidence type="ECO:0000313" key="6">
    <source>
        <dbReference type="Proteomes" id="UP000554482"/>
    </source>
</evidence>
<evidence type="ECO:0000313" key="5">
    <source>
        <dbReference type="EMBL" id="KAF5199595.1"/>
    </source>
</evidence>
<organism evidence="5 6">
    <name type="scientific">Thalictrum thalictroides</name>
    <name type="common">Rue-anemone</name>
    <name type="synonym">Anemone thalictroides</name>
    <dbReference type="NCBI Taxonomy" id="46969"/>
    <lineage>
        <taxon>Eukaryota</taxon>
        <taxon>Viridiplantae</taxon>
        <taxon>Streptophyta</taxon>
        <taxon>Embryophyta</taxon>
        <taxon>Tracheophyta</taxon>
        <taxon>Spermatophyta</taxon>
        <taxon>Magnoliopsida</taxon>
        <taxon>Ranunculales</taxon>
        <taxon>Ranunculaceae</taxon>
        <taxon>Thalictroideae</taxon>
        <taxon>Thalictrum</taxon>
    </lineage>
</organism>
<protein>
    <submittedName>
        <fullName evidence="5">Regulation of nuclear pre-mrna domain-containing protein 1b</fullName>
    </submittedName>
</protein>
<evidence type="ECO:0000256" key="3">
    <source>
        <dbReference type="SAM" id="MobiDB-lite"/>
    </source>
</evidence>
<accession>A0A7J6WT04</accession>